<protein>
    <submittedName>
        <fullName evidence="4">C-X-C motif chemokine ligand 12</fullName>
    </submittedName>
</protein>
<dbReference type="GO" id="GO:0008009">
    <property type="term" value="F:chemokine activity"/>
    <property type="evidence" value="ECO:0007669"/>
    <property type="project" value="InterPro"/>
</dbReference>
<dbReference type="Ensembl" id="ENSPKIT00000020888.1">
    <property type="protein sequence ID" value="ENSPKIP00000039875.1"/>
    <property type="gene ID" value="ENSPKIG00000017066.1"/>
</dbReference>
<sequence length="102" mass="11985">YNVRILVIFMFVCAHPARWSLSTAKPISLWERCWCRTSISNVPMRSIRELRFLQTPNCPFQVIAKLKSNKEVCISTETKWLQQYLKNALNKVKNAKKEQQAN</sequence>
<evidence type="ECO:0000313" key="5">
    <source>
        <dbReference type="Proteomes" id="UP000261540"/>
    </source>
</evidence>
<dbReference type="GO" id="GO:0005615">
    <property type="term" value="C:extracellular space"/>
    <property type="evidence" value="ECO:0007669"/>
    <property type="project" value="UniProtKB-KW"/>
</dbReference>
<evidence type="ECO:0000259" key="3">
    <source>
        <dbReference type="SMART" id="SM00199"/>
    </source>
</evidence>
<evidence type="ECO:0000313" key="4">
    <source>
        <dbReference type="Ensembl" id="ENSPKIP00000039875.1"/>
    </source>
</evidence>
<keyword evidence="2" id="KW-0732">Signal</keyword>
<keyword evidence="5" id="KW-1185">Reference proteome</keyword>
<dbReference type="SMART" id="SM00199">
    <property type="entry name" value="SCY"/>
    <property type="match status" value="1"/>
</dbReference>
<dbReference type="SUPFAM" id="SSF54117">
    <property type="entry name" value="Interleukin 8-like chemokines"/>
    <property type="match status" value="1"/>
</dbReference>
<dbReference type="GeneTree" id="ENSGT00390000014056"/>
<evidence type="ECO:0000256" key="2">
    <source>
        <dbReference type="SAM" id="SignalP"/>
    </source>
</evidence>
<name>A0A3B3TB43_9TELE</name>
<dbReference type="GO" id="GO:0006955">
    <property type="term" value="P:immune response"/>
    <property type="evidence" value="ECO:0007669"/>
    <property type="project" value="InterPro"/>
</dbReference>
<reference evidence="4" key="1">
    <citation type="submission" date="2025-08" db="UniProtKB">
        <authorList>
            <consortium name="Ensembl"/>
        </authorList>
    </citation>
    <scope>IDENTIFICATION</scope>
</reference>
<feature type="chain" id="PRO_5017407962" evidence="2">
    <location>
        <begin position="25"/>
        <end position="102"/>
    </location>
</feature>
<dbReference type="InterPro" id="IPR001811">
    <property type="entry name" value="Chemokine_IL8-like_dom"/>
</dbReference>
<reference evidence="4" key="2">
    <citation type="submission" date="2025-09" db="UniProtKB">
        <authorList>
            <consortium name="Ensembl"/>
        </authorList>
    </citation>
    <scope>IDENTIFICATION</scope>
</reference>
<proteinExistence type="predicted"/>
<accession>A0A3B3TB43</accession>
<organism evidence="4 5">
    <name type="scientific">Paramormyrops kingsleyae</name>
    <dbReference type="NCBI Taxonomy" id="1676925"/>
    <lineage>
        <taxon>Eukaryota</taxon>
        <taxon>Metazoa</taxon>
        <taxon>Chordata</taxon>
        <taxon>Craniata</taxon>
        <taxon>Vertebrata</taxon>
        <taxon>Euteleostomi</taxon>
        <taxon>Actinopterygii</taxon>
        <taxon>Neopterygii</taxon>
        <taxon>Teleostei</taxon>
        <taxon>Osteoglossocephala</taxon>
        <taxon>Osteoglossomorpha</taxon>
        <taxon>Osteoglossiformes</taxon>
        <taxon>Mormyridae</taxon>
        <taxon>Paramormyrops</taxon>
    </lineage>
</organism>
<dbReference type="Proteomes" id="UP000261540">
    <property type="component" value="Unplaced"/>
</dbReference>
<evidence type="ECO:0000256" key="1">
    <source>
        <dbReference type="ARBA" id="ARBA00022514"/>
    </source>
</evidence>
<feature type="domain" description="Chemokine interleukin-8-like" evidence="3">
    <location>
        <begin position="30"/>
        <end position="88"/>
    </location>
</feature>
<dbReference type="AlphaFoldDB" id="A0A3B3TB43"/>
<dbReference type="Pfam" id="PF00048">
    <property type="entry name" value="IL8"/>
    <property type="match status" value="1"/>
</dbReference>
<dbReference type="STRING" id="1676925.ENSPKIP00000039875"/>
<dbReference type="InterPro" id="IPR036048">
    <property type="entry name" value="Interleukin_8-like_sf"/>
</dbReference>
<dbReference type="Gene3D" id="2.40.50.40">
    <property type="match status" value="1"/>
</dbReference>
<keyword evidence="1" id="KW-0202">Cytokine</keyword>
<feature type="signal peptide" evidence="2">
    <location>
        <begin position="1"/>
        <end position="24"/>
    </location>
</feature>